<dbReference type="Proteomes" id="UP001152803">
    <property type="component" value="Unassembled WGS sequence"/>
</dbReference>
<dbReference type="AlphaFoldDB" id="A0A9Q1CX96"/>
<dbReference type="EC" id="2.3.1.-" evidence="3"/>
<dbReference type="OrthoDB" id="61870at2759"/>
<dbReference type="InterPro" id="IPR016181">
    <property type="entry name" value="Acyl_CoA_acyltransferase"/>
</dbReference>
<dbReference type="CDD" id="cd04301">
    <property type="entry name" value="NAT_SF"/>
    <property type="match status" value="1"/>
</dbReference>
<dbReference type="InterPro" id="IPR015938">
    <property type="entry name" value="Glycine_N-acyltransferase_N"/>
</dbReference>
<dbReference type="InterPro" id="IPR010313">
    <property type="entry name" value="Glycine_N-acyltransferase"/>
</dbReference>
<keyword evidence="1 3" id="KW-0808">Transferase</keyword>
<keyword evidence="2 3" id="KW-0012">Acyltransferase</keyword>
<evidence type="ECO:0000259" key="4">
    <source>
        <dbReference type="PROSITE" id="PS51186"/>
    </source>
</evidence>
<gene>
    <name evidence="5" type="ORF">COCON_G00227480</name>
</gene>
<feature type="domain" description="N-acetyltransferase" evidence="4">
    <location>
        <begin position="139"/>
        <end position="280"/>
    </location>
</feature>
<dbReference type="InterPro" id="IPR000182">
    <property type="entry name" value="GNAT_dom"/>
</dbReference>
<evidence type="ECO:0000256" key="2">
    <source>
        <dbReference type="ARBA" id="ARBA00023315"/>
    </source>
</evidence>
<evidence type="ECO:0000256" key="3">
    <source>
        <dbReference type="RuleBase" id="RU368002"/>
    </source>
</evidence>
<protein>
    <recommendedName>
        <fullName evidence="3">Glycine N-acyltransferase-like protein</fullName>
        <ecNumber evidence="3">2.3.1.-</ecNumber>
    </recommendedName>
</protein>
<proteinExistence type="inferred from homology"/>
<dbReference type="Pfam" id="PF06021">
    <property type="entry name" value="Gly_acyl_tr_N"/>
    <property type="match status" value="1"/>
</dbReference>
<comment type="similarity">
    <text evidence="3">Belongs to the glycine N-acyltransferase family.</text>
</comment>
<accession>A0A9Q1CX96</accession>
<reference evidence="5" key="1">
    <citation type="journal article" date="2023" name="Science">
        <title>Genome structures resolve the early diversification of teleost fishes.</title>
        <authorList>
            <person name="Parey E."/>
            <person name="Louis A."/>
            <person name="Montfort J."/>
            <person name="Bouchez O."/>
            <person name="Roques C."/>
            <person name="Iampietro C."/>
            <person name="Lluch J."/>
            <person name="Castinel A."/>
            <person name="Donnadieu C."/>
            <person name="Desvignes T."/>
            <person name="Floi Bucao C."/>
            <person name="Jouanno E."/>
            <person name="Wen M."/>
            <person name="Mejri S."/>
            <person name="Dirks R."/>
            <person name="Jansen H."/>
            <person name="Henkel C."/>
            <person name="Chen W.J."/>
            <person name="Zahm M."/>
            <person name="Cabau C."/>
            <person name="Klopp C."/>
            <person name="Thompson A.W."/>
            <person name="Robinson-Rechavi M."/>
            <person name="Braasch I."/>
            <person name="Lecointre G."/>
            <person name="Bobe J."/>
            <person name="Postlethwait J.H."/>
            <person name="Berthelot C."/>
            <person name="Roest Crollius H."/>
            <person name="Guiguen Y."/>
        </authorList>
    </citation>
    <scope>NUCLEOTIDE SEQUENCE</scope>
    <source>
        <strain evidence="5">Concon-B</strain>
    </source>
</reference>
<comment type="caution">
    <text evidence="5">The sequence shown here is derived from an EMBL/GenBank/DDBJ whole genome shotgun (WGS) entry which is preliminary data.</text>
</comment>
<dbReference type="Gene3D" id="3.40.630.30">
    <property type="match status" value="1"/>
</dbReference>
<sequence>MSEKMKILNKAELQQAEKVLHSHLPKSIKVYGYLFAMNRDKPHTRQVVVDSWPDFKTIICQPHPKSELLYEKKVTFFSTDEKVLQRMLTEDNVLDWKKNFTIGGMDIHHATMLKAISAAKGVTMRQFTLEHLLVLRDPSLLPQLTVSRDVEARISSLNEFHVGLVNKTWKFGDDEKGSQRIKHLISHFPTCCITDEEGRPVSWVLLYDYCAVGMLYTLPEHRGKGYAKILLSTMAARLHAQGYPVYCYIEEENQVSYRLLKKLGFTEDPSYRAAWYEFNY</sequence>
<organism evidence="5 6">
    <name type="scientific">Conger conger</name>
    <name type="common">Conger eel</name>
    <name type="synonym">Muraena conger</name>
    <dbReference type="NCBI Taxonomy" id="82655"/>
    <lineage>
        <taxon>Eukaryota</taxon>
        <taxon>Metazoa</taxon>
        <taxon>Chordata</taxon>
        <taxon>Craniata</taxon>
        <taxon>Vertebrata</taxon>
        <taxon>Euteleostomi</taxon>
        <taxon>Actinopterygii</taxon>
        <taxon>Neopterygii</taxon>
        <taxon>Teleostei</taxon>
        <taxon>Anguilliformes</taxon>
        <taxon>Congridae</taxon>
        <taxon>Conger</taxon>
    </lineage>
</organism>
<evidence type="ECO:0000313" key="6">
    <source>
        <dbReference type="Proteomes" id="UP001152803"/>
    </source>
</evidence>
<dbReference type="PROSITE" id="PS51186">
    <property type="entry name" value="GNAT"/>
    <property type="match status" value="1"/>
</dbReference>
<dbReference type="InterPro" id="IPR013652">
    <property type="entry name" value="Glycine_N-acyltransferase_C"/>
</dbReference>
<dbReference type="PANTHER" id="PTHR15298">
    <property type="entry name" value="L-COA N-ACYLTRANSFERASE-RELATED"/>
    <property type="match status" value="1"/>
</dbReference>
<dbReference type="GO" id="GO:0047961">
    <property type="term" value="F:glycine N-acyltransferase activity"/>
    <property type="evidence" value="ECO:0007669"/>
    <property type="project" value="InterPro"/>
</dbReference>
<dbReference type="GO" id="GO:0005739">
    <property type="term" value="C:mitochondrion"/>
    <property type="evidence" value="ECO:0007669"/>
    <property type="project" value="InterPro"/>
</dbReference>
<dbReference type="Pfam" id="PF08444">
    <property type="entry name" value="Gly_acyl_tr_C"/>
    <property type="match status" value="1"/>
</dbReference>
<dbReference type="PANTHER" id="PTHR15298:SF17">
    <property type="entry name" value="GLYCINE N-ACYLTRANSFERASE-LIKE PROTEIN"/>
    <property type="match status" value="1"/>
</dbReference>
<keyword evidence="6" id="KW-1185">Reference proteome</keyword>
<dbReference type="EMBL" id="JAFJMO010000018">
    <property type="protein sequence ID" value="KAJ8250826.1"/>
    <property type="molecule type" value="Genomic_DNA"/>
</dbReference>
<dbReference type="SUPFAM" id="SSF55729">
    <property type="entry name" value="Acyl-CoA N-acyltransferases (Nat)"/>
    <property type="match status" value="1"/>
</dbReference>
<evidence type="ECO:0000313" key="5">
    <source>
        <dbReference type="EMBL" id="KAJ8250826.1"/>
    </source>
</evidence>
<name>A0A9Q1CX96_CONCO</name>
<evidence type="ECO:0000256" key="1">
    <source>
        <dbReference type="ARBA" id="ARBA00022679"/>
    </source>
</evidence>